<gene>
    <name evidence="1" type="ORF">MRATA1EN1_LOCUS31227</name>
</gene>
<feature type="non-terminal residue" evidence="1">
    <location>
        <position position="1"/>
    </location>
</feature>
<sequence>GLVQWLQNVPCYIGRRPRFGHHTGCETSKKPIYRSAVSKDYGEFEVEDGTS</sequence>
<dbReference type="Proteomes" id="UP001176941">
    <property type="component" value="Unassembled WGS sequence"/>
</dbReference>
<evidence type="ECO:0000313" key="1">
    <source>
        <dbReference type="EMBL" id="CAI9149609.1"/>
    </source>
</evidence>
<proteinExistence type="predicted"/>
<name>A0ABN8XPR6_RANTA</name>
<evidence type="ECO:0000313" key="2">
    <source>
        <dbReference type="Proteomes" id="UP001176941"/>
    </source>
</evidence>
<comment type="caution">
    <text evidence="1">The sequence shown here is derived from an EMBL/GenBank/DDBJ whole genome shotgun (WGS) entry which is preliminary data.</text>
</comment>
<feature type="non-terminal residue" evidence="1">
    <location>
        <position position="51"/>
    </location>
</feature>
<reference evidence="1" key="1">
    <citation type="submission" date="2023-04" db="EMBL/GenBank/DDBJ databases">
        <authorList>
            <consortium name="ELIXIR-Norway"/>
        </authorList>
    </citation>
    <scope>NUCLEOTIDE SEQUENCE [LARGE SCALE GENOMIC DNA]</scope>
</reference>
<keyword evidence="2" id="KW-1185">Reference proteome</keyword>
<accession>A0ABN8XPR6</accession>
<protein>
    <submittedName>
        <fullName evidence="1">Uncharacterized protein</fullName>
    </submittedName>
</protein>
<organism evidence="1 2">
    <name type="scientific">Rangifer tarandus platyrhynchus</name>
    <name type="common">Svalbard reindeer</name>
    <dbReference type="NCBI Taxonomy" id="3082113"/>
    <lineage>
        <taxon>Eukaryota</taxon>
        <taxon>Metazoa</taxon>
        <taxon>Chordata</taxon>
        <taxon>Craniata</taxon>
        <taxon>Vertebrata</taxon>
        <taxon>Euteleostomi</taxon>
        <taxon>Mammalia</taxon>
        <taxon>Eutheria</taxon>
        <taxon>Laurasiatheria</taxon>
        <taxon>Artiodactyla</taxon>
        <taxon>Ruminantia</taxon>
        <taxon>Pecora</taxon>
        <taxon>Cervidae</taxon>
        <taxon>Odocoileinae</taxon>
        <taxon>Rangifer</taxon>
    </lineage>
</organism>
<dbReference type="EMBL" id="CATKSN020000482">
    <property type="protein sequence ID" value="CAI9149609.1"/>
    <property type="molecule type" value="Genomic_DNA"/>
</dbReference>